<dbReference type="FunFam" id="2.160.20.10:FF:000023">
    <property type="entry name" value="Exo-beta-1,3-glucanase Exg0"/>
    <property type="match status" value="1"/>
</dbReference>
<feature type="domain" description="Rhamnogalacturonase A/B/Epimerase-like pectate lyase" evidence="2">
    <location>
        <begin position="43"/>
        <end position="266"/>
    </location>
</feature>
<dbReference type="SUPFAM" id="SSF51126">
    <property type="entry name" value="Pectin lyase-like"/>
    <property type="match status" value="2"/>
</dbReference>
<dbReference type="Proteomes" id="UP000094444">
    <property type="component" value="Unassembled WGS sequence"/>
</dbReference>
<evidence type="ECO:0000259" key="2">
    <source>
        <dbReference type="Pfam" id="PF12708"/>
    </source>
</evidence>
<dbReference type="GO" id="GO:0004650">
    <property type="term" value="F:polygalacturonase activity"/>
    <property type="evidence" value="ECO:0007669"/>
    <property type="project" value="InterPro"/>
</dbReference>
<evidence type="ECO:0000256" key="1">
    <source>
        <dbReference type="SAM" id="SignalP"/>
    </source>
</evidence>
<dbReference type="Pfam" id="PF12708">
    <property type="entry name" value="Pect-lyase_RHGA_epim"/>
    <property type="match status" value="2"/>
</dbReference>
<evidence type="ECO:0000313" key="3">
    <source>
        <dbReference type="EMBL" id="POS78851.1"/>
    </source>
</evidence>
<organism evidence="3 4">
    <name type="scientific">Diaporthe helianthi</name>
    <dbReference type="NCBI Taxonomy" id="158607"/>
    <lineage>
        <taxon>Eukaryota</taxon>
        <taxon>Fungi</taxon>
        <taxon>Dikarya</taxon>
        <taxon>Ascomycota</taxon>
        <taxon>Pezizomycotina</taxon>
        <taxon>Sordariomycetes</taxon>
        <taxon>Sordariomycetidae</taxon>
        <taxon>Diaporthales</taxon>
        <taxon>Diaporthaceae</taxon>
        <taxon>Diaporthe</taxon>
    </lineage>
</organism>
<dbReference type="OrthoDB" id="1046782at2759"/>
<protein>
    <submittedName>
        <fullName evidence="3">Exo-beta-1,3-glucanase</fullName>
    </submittedName>
</protein>
<keyword evidence="4" id="KW-1185">Reference proteome</keyword>
<gene>
    <name evidence="3" type="ORF">DHEL01_v202751</name>
</gene>
<dbReference type="InParanoid" id="A0A2P5I8M0"/>
<accession>A0A2P5I8M0</accession>
<dbReference type="STRING" id="158607.A0A2P5I8M0"/>
<dbReference type="Gene3D" id="2.160.20.10">
    <property type="entry name" value="Single-stranded right-handed beta-helix, Pectin lyase-like"/>
    <property type="match status" value="2"/>
</dbReference>
<reference evidence="3" key="1">
    <citation type="submission" date="2017-09" db="EMBL/GenBank/DDBJ databases">
        <title>Polyketide synthases of a Diaporthe helianthi virulent isolate.</title>
        <authorList>
            <person name="Baroncelli R."/>
        </authorList>
    </citation>
    <scope>NUCLEOTIDE SEQUENCE [LARGE SCALE GENOMIC DNA]</scope>
    <source>
        <strain evidence="3">7/96</strain>
    </source>
</reference>
<dbReference type="EMBL" id="MAVT02000155">
    <property type="protein sequence ID" value="POS78851.1"/>
    <property type="molecule type" value="Genomic_DNA"/>
</dbReference>
<dbReference type="InterPro" id="IPR039279">
    <property type="entry name" value="QRT3-like"/>
</dbReference>
<feature type="chain" id="PRO_5015149402" evidence="1">
    <location>
        <begin position="21"/>
        <end position="769"/>
    </location>
</feature>
<name>A0A2P5I8M0_DIAHE</name>
<comment type="caution">
    <text evidence="3">The sequence shown here is derived from an EMBL/GenBank/DDBJ whole genome shotgun (WGS) entry which is preliminary data.</text>
</comment>
<dbReference type="InterPro" id="IPR012334">
    <property type="entry name" value="Pectin_lyas_fold"/>
</dbReference>
<keyword evidence="1" id="KW-0732">Signal</keyword>
<dbReference type="CDD" id="cd23668">
    <property type="entry name" value="GH55_beta13glucanase-like"/>
    <property type="match status" value="1"/>
</dbReference>
<sequence length="769" mass="80703">MRSFNTLFLALASLVLAVQAAYWMEQIQHQGLAPYAGNGYTVFRNVKDYGARGDGVTDDTAAINAAITAGGNRCGKGCASATNTPAVVYFPAGTYLISTSIVPYYFTMLIGDAASPPTLKATANFAGFGLIDGNPYYTESLNWVSVNNFYRQIRNLVIDTTNVAPGTPCTGIHWPTSQATSLQNVKFNMPTASGVVHVGLFIESGSGGFLSDLTFNGGATGASMGNQQYTMRNLVFNNCVTAIIMLWDWDWTFQGLSINNCGTGIDMSASGDSGQQVGSIIVLDSTFTNVQVGVVTAYTTAGTPDAAGSLILENVALSNVPVAVRSGGATVLAGTTGTTTIAAWGQGHSYTLTSGKTDFQGIITPNSRPAALLGSGNKYYTQAKPQYESLSASDFVSVRSSGAVGNGATDDTAALQRAIDTAVASGKVVYIDYGLYLITSTLRIPPGSKIVGETWPVIMASGSYFGNINAPQVAVQIGTSGQSGSVALSDFVVAGKGAVHGATLIEYNLASPAGSPSGLWDVHVRVGGFTGSDLQVAQCEKTPGSPNINSACVGAYMSMHVTKASGGLYMENVWLWVADHDIDDTVDNTQTNIYAGRGLLIESTAGPVWLVGTAVEHHTLYNYQFSNTRNIYASQLQTETPYFQPTPNSLSPFAPNSALGDPTFDCTGVNGNCAMAWGLRVVGSSDIFLYGANHYSFFNDYSTSCSTFAAGQTCQAKIVGLQGTNSNINIFNLNTIGSISMLDNSGTTVARFSDNANVYPSTIAMFRLG</sequence>
<feature type="domain" description="Rhamnogalacturonase A/B/Epimerase-like pectate lyase" evidence="2">
    <location>
        <begin position="395"/>
        <end position="464"/>
    </location>
</feature>
<dbReference type="PANTHER" id="PTHR33928:SF2">
    <property type="entry name" value="PECTATE LYASE SUPERFAMILY PROTEIN DOMAIN-CONTAINING PROTEIN-RELATED"/>
    <property type="match status" value="1"/>
</dbReference>
<dbReference type="InterPro" id="IPR011050">
    <property type="entry name" value="Pectin_lyase_fold/virulence"/>
</dbReference>
<dbReference type="FunFam" id="2.160.20.10:FF:000026">
    <property type="entry name" value="Exo-beta-1,3-glucanase Exg0"/>
    <property type="match status" value="1"/>
</dbReference>
<dbReference type="AlphaFoldDB" id="A0A2P5I8M0"/>
<evidence type="ECO:0000313" key="4">
    <source>
        <dbReference type="Proteomes" id="UP000094444"/>
    </source>
</evidence>
<dbReference type="PANTHER" id="PTHR33928">
    <property type="entry name" value="POLYGALACTURONASE QRT3"/>
    <property type="match status" value="1"/>
</dbReference>
<feature type="signal peptide" evidence="1">
    <location>
        <begin position="1"/>
        <end position="20"/>
    </location>
</feature>
<dbReference type="InterPro" id="IPR024535">
    <property type="entry name" value="RHGA/B-epi-like_pectate_lyase"/>
</dbReference>
<proteinExistence type="predicted"/>